<organism evidence="1">
    <name type="scientific">uncultured bacterium</name>
    <name type="common">gcode 4</name>
    <dbReference type="NCBI Taxonomy" id="1234023"/>
    <lineage>
        <taxon>Bacteria</taxon>
        <taxon>environmental samples</taxon>
    </lineage>
</organism>
<keyword evidence="1" id="KW-0030">Aminoacyl-tRNA synthetase</keyword>
<dbReference type="InterPro" id="IPR023586">
    <property type="entry name" value="Ile-tRNA-ligase_type2"/>
</dbReference>
<gene>
    <name evidence="1" type="ORF">ACD_80C00118G0013</name>
</gene>
<dbReference type="Pfam" id="PF19302">
    <property type="entry name" value="DUF5915"/>
    <property type="match status" value="1"/>
</dbReference>
<comment type="caution">
    <text evidence="1">The sequence shown here is derived from an EMBL/GenBank/DDBJ whole genome shotgun (WGS) entry which is preliminary data.</text>
</comment>
<dbReference type="PANTHER" id="PTHR42780">
    <property type="entry name" value="SOLEUCYL-TRNA SYNTHETASE"/>
    <property type="match status" value="1"/>
</dbReference>
<proteinExistence type="predicted"/>
<dbReference type="PANTHER" id="PTHR42780:SF1">
    <property type="entry name" value="ISOLEUCINE--TRNA LIGASE, CYTOPLASMIC"/>
    <property type="match status" value="1"/>
</dbReference>
<evidence type="ECO:0000313" key="1">
    <source>
        <dbReference type="EMBL" id="EKD25104.1"/>
    </source>
</evidence>
<sequence length="206" mass="23080">MTTSAQALLKKYADIIKEEVNVKHIEELDDSLKIQKTFKPIGSQLSAKFGKDTGKIIQYGKQGNIRDAGDGKVIIFDNEGNERGLTSTEYEIAYEGLEGDNMAIDQNIIAKLDLELTPELQREGVAREISRFLNQMRKDADYTVDTKVQLLFSTTDENMKDIVKEFTSFFKHEALISGVQSTDTPEGDIVALFTSNESTINFALKK</sequence>
<protein>
    <submittedName>
        <fullName evidence="1">Isoleucyl-tRNA synthetase</fullName>
    </submittedName>
</protein>
<dbReference type="GO" id="GO:0006428">
    <property type="term" value="P:isoleucyl-tRNA aminoacylation"/>
    <property type="evidence" value="ECO:0007669"/>
    <property type="project" value="TreeGrafter"/>
</dbReference>
<name>K1YIC8_9BACT</name>
<dbReference type="EMBL" id="AMFJ01036125">
    <property type="protein sequence ID" value="EKD25104.1"/>
    <property type="molecule type" value="Genomic_DNA"/>
</dbReference>
<keyword evidence="1" id="KW-0436">Ligase</keyword>
<accession>K1YIC8</accession>
<reference evidence="1" key="1">
    <citation type="journal article" date="2012" name="Science">
        <title>Fermentation, hydrogen, and sulfur metabolism in multiple uncultivated bacterial phyla.</title>
        <authorList>
            <person name="Wrighton K.C."/>
            <person name="Thomas B.C."/>
            <person name="Sharon I."/>
            <person name="Miller C.S."/>
            <person name="Castelle C.J."/>
            <person name="VerBerkmoes N.C."/>
            <person name="Wilkins M.J."/>
            <person name="Hettich R.L."/>
            <person name="Lipton M.S."/>
            <person name="Williams K.H."/>
            <person name="Long P.E."/>
            <person name="Banfield J.F."/>
        </authorList>
    </citation>
    <scope>NUCLEOTIDE SEQUENCE [LARGE SCALE GENOMIC DNA]</scope>
</reference>
<dbReference type="GO" id="GO:0004822">
    <property type="term" value="F:isoleucine-tRNA ligase activity"/>
    <property type="evidence" value="ECO:0007669"/>
    <property type="project" value="InterPro"/>
</dbReference>
<dbReference type="AlphaFoldDB" id="K1YIC8"/>